<dbReference type="Pfam" id="PF26366">
    <property type="entry name" value="DUF8094"/>
    <property type="match status" value="1"/>
</dbReference>
<evidence type="ECO:0000256" key="1">
    <source>
        <dbReference type="SAM" id="MobiDB-lite"/>
    </source>
</evidence>
<organism evidence="4 5">
    <name type="scientific">Thermomonospora umbrina</name>
    <dbReference type="NCBI Taxonomy" id="111806"/>
    <lineage>
        <taxon>Bacteria</taxon>
        <taxon>Bacillati</taxon>
        <taxon>Actinomycetota</taxon>
        <taxon>Actinomycetes</taxon>
        <taxon>Streptosporangiales</taxon>
        <taxon>Thermomonosporaceae</taxon>
        <taxon>Thermomonospora</taxon>
    </lineage>
</organism>
<keyword evidence="5" id="KW-1185">Reference proteome</keyword>
<accession>A0A3D9SZS0</accession>
<dbReference type="InterPro" id="IPR058407">
    <property type="entry name" value="DUF8094"/>
</dbReference>
<gene>
    <name evidence="4" type="ORF">DFJ69_3984</name>
</gene>
<dbReference type="EMBL" id="QTTT01000001">
    <property type="protein sequence ID" value="REE98495.1"/>
    <property type="molecule type" value="Genomic_DNA"/>
</dbReference>
<evidence type="ECO:0000313" key="5">
    <source>
        <dbReference type="Proteomes" id="UP000256661"/>
    </source>
</evidence>
<evidence type="ECO:0000313" key="4">
    <source>
        <dbReference type="EMBL" id="REE98495.1"/>
    </source>
</evidence>
<name>A0A3D9SZS0_9ACTN</name>
<sequence>MRRRLAGPLVAVALVASGCAGDEPEAAAPSEAPPSGPAPAVSTEESYRILRDWTVRHNKAVASGVPAQWRDLATGGLEQPLIRRVWTYGKLPPSTRVALRNPAMYVPRLAGHPKWFAAAAVDDVDGPGRQVLVVFQQAKPNDRWRAAHWLVFRGRPPALNFDREGYAVPTADRSLAAGHSAFLTTGDASRFRPDGFTRRARRPAPPRGWSMNSRYAPTRHPVFALRTGDGGSLVWYSVEQRTTYRRAPRGRPATLPPDLRGALAQAKRLKAATVETTWIWLAIGYAPPRGPAHVIGESLHLTDVRAR</sequence>
<dbReference type="Proteomes" id="UP000256661">
    <property type="component" value="Unassembled WGS sequence"/>
</dbReference>
<keyword evidence="2" id="KW-0732">Signal</keyword>
<proteinExistence type="predicted"/>
<comment type="caution">
    <text evidence="4">The sequence shown here is derived from an EMBL/GenBank/DDBJ whole genome shotgun (WGS) entry which is preliminary data.</text>
</comment>
<dbReference type="PROSITE" id="PS51257">
    <property type="entry name" value="PROKAR_LIPOPROTEIN"/>
    <property type="match status" value="1"/>
</dbReference>
<protein>
    <recommendedName>
        <fullName evidence="3">DUF8094 domain-containing protein</fullName>
    </recommendedName>
</protein>
<dbReference type="AlphaFoldDB" id="A0A3D9SZS0"/>
<feature type="chain" id="PRO_5038536092" description="DUF8094 domain-containing protein" evidence="2">
    <location>
        <begin position="21"/>
        <end position="307"/>
    </location>
</feature>
<feature type="domain" description="DUF8094" evidence="3">
    <location>
        <begin position="38"/>
        <end position="303"/>
    </location>
</feature>
<dbReference type="OrthoDB" id="3510378at2"/>
<evidence type="ECO:0000259" key="3">
    <source>
        <dbReference type="Pfam" id="PF26366"/>
    </source>
</evidence>
<evidence type="ECO:0000256" key="2">
    <source>
        <dbReference type="SAM" id="SignalP"/>
    </source>
</evidence>
<feature type="region of interest" description="Disordered" evidence="1">
    <location>
        <begin position="22"/>
        <end position="43"/>
    </location>
</feature>
<reference evidence="4 5" key="1">
    <citation type="submission" date="2018-08" db="EMBL/GenBank/DDBJ databases">
        <title>Sequencing the genomes of 1000 actinobacteria strains.</title>
        <authorList>
            <person name="Klenk H.-P."/>
        </authorList>
    </citation>
    <scope>NUCLEOTIDE SEQUENCE [LARGE SCALE GENOMIC DNA]</scope>
    <source>
        <strain evidence="4 5">DSM 43927</strain>
    </source>
</reference>
<dbReference type="RefSeq" id="WP_116023938.1">
    <property type="nucleotide sequence ID" value="NZ_QTTT01000001.1"/>
</dbReference>
<feature type="region of interest" description="Disordered" evidence="1">
    <location>
        <begin position="194"/>
        <end position="213"/>
    </location>
</feature>
<feature type="signal peptide" evidence="2">
    <location>
        <begin position="1"/>
        <end position="20"/>
    </location>
</feature>